<evidence type="ECO:0000256" key="5">
    <source>
        <dbReference type="SAM" id="Coils"/>
    </source>
</evidence>
<name>A0ABT8GID9_9MICO</name>
<evidence type="ECO:0000313" key="7">
    <source>
        <dbReference type="EMBL" id="MDN4480721.1"/>
    </source>
</evidence>
<dbReference type="PANTHER" id="PTHR21237:SF23">
    <property type="entry name" value="GRPE PROTEIN HOMOLOG, MITOCHONDRIAL"/>
    <property type="match status" value="1"/>
</dbReference>
<dbReference type="Pfam" id="PF01025">
    <property type="entry name" value="GrpE"/>
    <property type="match status" value="1"/>
</dbReference>
<comment type="caution">
    <text evidence="7">The sequence shown here is derived from an EMBL/GenBank/DDBJ whole genome shotgun (WGS) entry which is preliminary data.</text>
</comment>
<dbReference type="InterPro" id="IPR000740">
    <property type="entry name" value="GrpE"/>
</dbReference>
<keyword evidence="2 3" id="KW-0143">Chaperone</keyword>
<keyword evidence="8" id="KW-1185">Reference proteome</keyword>
<organism evidence="7 8">
    <name type="scientific">Demequina muriae</name>
    <dbReference type="NCBI Taxonomy" id="3051664"/>
    <lineage>
        <taxon>Bacteria</taxon>
        <taxon>Bacillati</taxon>
        <taxon>Actinomycetota</taxon>
        <taxon>Actinomycetes</taxon>
        <taxon>Micrococcales</taxon>
        <taxon>Demequinaceae</taxon>
        <taxon>Demequina</taxon>
    </lineage>
</organism>
<dbReference type="Gene3D" id="3.90.20.20">
    <property type="match status" value="1"/>
</dbReference>
<protein>
    <recommendedName>
        <fullName evidence="3">Protein GrpE</fullName>
    </recommendedName>
    <alternativeName>
        <fullName evidence="3">HSP-70 cofactor</fullName>
    </alternativeName>
</protein>
<dbReference type="Proteomes" id="UP001172708">
    <property type="component" value="Unassembled WGS sequence"/>
</dbReference>
<evidence type="ECO:0000256" key="3">
    <source>
        <dbReference type="HAMAP-Rule" id="MF_01151"/>
    </source>
</evidence>
<dbReference type="InterPro" id="IPR013805">
    <property type="entry name" value="GrpE_CC"/>
</dbReference>
<comment type="function">
    <text evidence="3">Participates actively in the response to hyperosmotic and heat shock by preventing the aggregation of stress-denatured proteins, in association with DnaK and GrpE. It is the nucleotide exchange factor for DnaK and may function as a thermosensor. Unfolded proteins bind initially to DnaJ; upon interaction with the DnaJ-bound protein, DnaK hydrolyzes its bound ATP, resulting in the formation of a stable complex. GrpE releases ADP from DnaK; ATP binding to DnaK triggers the release of the substrate protein, thus completing the reaction cycle. Several rounds of ATP-dependent interactions between DnaJ, DnaK and GrpE are required for fully efficient folding.</text>
</comment>
<dbReference type="RefSeq" id="WP_301142176.1">
    <property type="nucleotide sequence ID" value="NZ_JAUHQA010000001.1"/>
</dbReference>
<dbReference type="InterPro" id="IPR009012">
    <property type="entry name" value="GrpE_head"/>
</dbReference>
<feature type="coiled-coil region" evidence="5">
    <location>
        <begin position="56"/>
        <end position="90"/>
    </location>
</feature>
<keyword evidence="3" id="KW-0346">Stress response</keyword>
<dbReference type="PRINTS" id="PR00773">
    <property type="entry name" value="GRPEPROTEIN"/>
</dbReference>
<comment type="subunit">
    <text evidence="3">Homodimer.</text>
</comment>
<evidence type="ECO:0000256" key="6">
    <source>
        <dbReference type="SAM" id="MobiDB-lite"/>
    </source>
</evidence>
<keyword evidence="5" id="KW-0175">Coiled coil</keyword>
<dbReference type="SUPFAM" id="SSF58014">
    <property type="entry name" value="Coiled-coil domain of nucleotide exchange factor GrpE"/>
    <property type="match status" value="1"/>
</dbReference>
<evidence type="ECO:0000256" key="1">
    <source>
        <dbReference type="ARBA" id="ARBA00009054"/>
    </source>
</evidence>
<feature type="compositionally biased region" description="Low complexity" evidence="6">
    <location>
        <begin position="25"/>
        <end position="35"/>
    </location>
</feature>
<evidence type="ECO:0000256" key="2">
    <source>
        <dbReference type="ARBA" id="ARBA00023186"/>
    </source>
</evidence>
<dbReference type="CDD" id="cd00446">
    <property type="entry name" value="GrpE"/>
    <property type="match status" value="1"/>
</dbReference>
<dbReference type="Gene3D" id="2.30.22.10">
    <property type="entry name" value="Head domain of nucleotide exchange factor GrpE"/>
    <property type="match status" value="1"/>
</dbReference>
<evidence type="ECO:0000313" key="8">
    <source>
        <dbReference type="Proteomes" id="UP001172708"/>
    </source>
</evidence>
<accession>A0ABT8GID9</accession>
<keyword evidence="3" id="KW-0963">Cytoplasm</keyword>
<comment type="similarity">
    <text evidence="1 3 4">Belongs to the GrpE family.</text>
</comment>
<proteinExistence type="inferred from homology"/>
<evidence type="ECO:0000256" key="4">
    <source>
        <dbReference type="RuleBase" id="RU004478"/>
    </source>
</evidence>
<feature type="compositionally biased region" description="Acidic residues" evidence="6">
    <location>
        <begin position="38"/>
        <end position="51"/>
    </location>
</feature>
<feature type="region of interest" description="Disordered" evidence="6">
    <location>
        <begin position="1"/>
        <end position="54"/>
    </location>
</feature>
<comment type="subcellular location">
    <subcellularLocation>
        <location evidence="3">Cytoplasm</location>
    </subcellularLocation>
</comment>
<gene>
    <name evidence="3 7" type="primary">grpE</name>
    <name evidence="7" type="ORF">QQX02_07285</name>
</gene>
<dbReference type="EMBL" id="JAUHQA010000001">
    <property type="protein sequence ID" value="MDN4480721.1"/>
    <property type="molecule type" value="Genomic_DNA"/>
</dbReference>
<reference evidence="7" key="1">
    <citation type="submission" date="2023-06" db="EMBL/GenBank/DDBJ databases">
        <title>Egi l300058.</title>
        <authorList>
            <person name="Gao L."/>
            <person name="Fang B.-Z."/>
            <person name="Li W.-J."/>
        </authorList>
    </citation>
    <scope>NUCLEOTIDE SEQUENCE</scope>
    <source>
        <strain evidence="7">EGI L300058</strain>
    </source>
</reference>
<dbReference type="PANTHER" id="PTHR21237">
    <property type="entry name" value="GRPE PROTEIN"/>
    <property type="match status" value="1"/>
</dbReference>
<dbReference type="HAMAP" id="MF_01151">
    <property type="entry name" value="GrpE"/>
    <property type="match status" value="1"/>
</dbReference>
<sequence>MTDNNQTPDENPQPDQGGDNDPLADAEAIVNEAAASMDDGEYGDADADEQGAADAIDRAQQMAAEHLADLQRLQAEYVNYRKRVDRDREAAGDVATAKVVEALIPALDDIVAAREHGDLEDGPFKAIATKVEEALGRFGWSTYGAAGEEFSPQLHEALMSQPSPDVEVPTVQHVAQPGHRIGDRVVRPARVIVSQPE</sequence>
<feature type="compositionally biased region" description="Polar residues" evidence="6">
    <location>
        <begin position="1"/>
        <end position="14"/>
    </location>
</feature>
<dbReference type="SUPFAM" id="SSF51064">
    <property type="entry name" value="Head domain of nucleotide exchange factor GrpE"/>
    <property type="match status" value="1"/>
</dbReference>